<comment type="caution">
    <text evidence="2">The sequence shown here is derived from an EMBL/GenBank/DDBJ whole genome shotgun (WGS) entry which is preliminary data.</text>
</comment>
<evidence type="ECO:0000313" key="3">
    <source>
        <dbReference type="Proteomes" id="UP001558613"/>
    </source>
</evidence>
<organism evidence="2 3">
    <name type="scientific">Cirrhinus molitorella</name>
    <name type="common">mud carp</name>
    <dbReference type="NCBI Taxonomy" id="172907"/>
    <lineage>
        <taxon>Eukaryota</taxon>
        <taxon>Metazoa</taxon>
        <taxon>Chordata</taxon>
        <taxon>Craniata</taxon>
        <taxon>Vertebrata</taxon>
        <taxon>Euteleostomi</taxon>
        <taxon>Actinopterygii</taxon>
        <taxon>Neopterygii</taxon>
        <taxon>Teleostei</taxon>
        <taxon>Ostariophysi</taxon>
        <taxon>Cypriniformes</taxon>
        <taxon>Cyprinidae</taxon>
        <taxon>Labeoninae</taxon>
        <taxon>Labeonini</taxon>
        <taxon>Cirrhinus</taxon>
    </lineage>
</organism>
<name>A0ABR3NG31_9TELE</name>
<dbReference type="EMBL" id="JAYMGO010000004">
    <property type="protein sequence ID" value="KAL1275691.1"/>
    <property type="molecule type" value="Genomic_DNA"/>
</dbReference>
<sequence>MGHQRSQINKQMPVCRIESLSLIGQDTHPALVSVSDSLSLGLPLPICREPWPAQEEGGTPGQQSSNHVPRVGPNTFQMMLPV</sequence>
<feature type="region of interest" description="Disordered" evidence="1">
    <location>
        <begin position="51"/>
        <end position="82"/>
    </location>
</feature>
<gene>
    <name evidence="2" type="ORF">QQF64_035314</name>
</gene>
<keyword evidence="3" id="KW-1185">Reference proteome</keyword>
<dbReference type="Proteomes" id="UP001558613">
    <property type="component" value="Unassembled WGS sequence"/>
</dbReference>
<accession>A0ABR3NG31</accession>
<reference evidence="2 3" key="1">
    <citation type="submission" date="2023-09" db="EMBL/GenBank/DDBJ databases">
        <authorList>
            <person name="Wang M."/>
        </authorList>
    </citation>
    <scope>NUCLEOTIDE SEQUENCE [LARGE SCALE GENOMIC DNA]</scope>
    <source>
        <strain evidence="2">GT-2023</strain>
        <tissue evidence="2">Liver</tissue>
    </source>
</reference>
<evidence type="ECO:0000256" key="1">
    <source>
        <dbReference type="SAM" id="MobiDB-lite"/>
    </source>
</evidence>
<evidence type="ECO:0000313" key="2">
    <source>
        <dbReference type="EMBL" id="KAL1275691.1"/>
    </source>
</evidence>
<protein>
    <submittedName>
        <fullName evidence="2">Uncharacterized protein</fullName>
    </submittedName>
</protein>
<proteinExistence type="predicted"/>